<dbReference type="EMBL" id="CP133659">
    <property type="protein sequence ID" value="WMW65452.1"/>
    <property type="molecule type" value="Genomic_DNA"/>
</dbReference>
<reference evidence="4" key="1">
    <citation type="submission" date="2023-09" db="EMBL/GenBank/DDBJ databases">
        <authorList>
            <consortium name="CW5 consortium"/>
            <person name="Lu C.-W."/>
        </authorList>
    </citation>
    <scope>NUCLEOTIDE SEQUENCE</scope>
    <source>
        <strain evidence="4">KPS</strain>
    </source>
</reference>
<keyword evidence="3" id="KW-1133">Transmembrane helix</keyword>
<dbReference type="Proteomes" id="UP001180616">
    <property type="component" value="Chromosome"/>
</dbReference>
<keyword evidence="1" id="KW-0802">TPR repeat</keyword>
<organism evidence="4 5">
    <name type="scientific">Nitratidesulfovibrio liaohensis</name>
    <dbReference type="NCBI Taxonomy" id="2604158"/>
    <lineage>
        <taxon>Bacteria</taxon>
        <taxon>Pseudomonadati</taxon>
        <taxon>Thermodesulfobacteriota</taxon>
        <taxon>Desulfovibrionia</taxon>
        <taxon>Desulfovibrionales</taxon>
        <taxon>Desulfovibrionaceae</taxon>
        <taxon>Nitratidesulfovibrio</taxon>
    </lineage>
</organism>
<evidence type="ECO:0000313" key="5">
    <source>
        <dbReference type="Proteomes" id="UP001180616"/>
    </source>
</evidence>
<gene>
    <name evidence="4" type="ORF">KPS_003583</name>
</gene>
<feature type="repeat" description="TPR" evidence="1">
    <location>
        <begin position="114"/>
        <end position="147"/>
    </location>
</feature>
<sequence>MTNSTLTMNPLDGGRKLVLLAVCVGLAAMLGASFLYRLSNPSLVQQGRGPAAQEQAGEHDGETEVVSALMQKVQQNPTDAGALFALGQHFLDHADWARAESFLARAVVAAPADPQPLYMLGIAQYQQQSFDKAAETFERLIEIDPQPAARYNLGILYRHYLKAEAKGNAHLKAIMDDPKAPEDLKAQARQELESATHGDAGKASDKTQQDKKQ</sequence>
<keyword evidence="3" id="KW-0812">Transmembrane</keyword>
<evidence type="ECO:0000256" key="3">
    <source>
        <dbReference type="SAM" id="Phobius"/>
    </source>
</evidence>
<dbReference type="Pfam" id="PF14559">
    <property type="entry name" value="TPR_19"/>
    <property type="match status" value="1"/>
</dbReference>
<evidence type="ECO:0000256" key="2">
    <source>
        <dbReference type="SAM" id="MobiDB-lite"/>
    </source>
</evidence>
<dbReference type="Gene3D" id="1.25.40.10">
    <property type="entry name" value="Tetratricopeptide repeat domain"/>
    <property type="match status" value="1"/>
</dbReference>
<accession>A0ABY9R2N4</accession>
<proteinExistence type="predicted"/>
<protein>
    <submittedName>
        <fullName evidence="4">Tetratricopeptide repeat protein</fullName>
    </submittedName>
</protein>
<keyword evidence="3" id="KW-0472">Membrane</keyword>
<feature type="region of interest" description="Disordered" evidence="2">
    <location>
        <begin position="176"/>
        <end position="213"/>
    </location>
</feature>
<dbReference type="PROSITE" id="PS50005">
    <property type="entry name" value="TPR"/>
    <property type="match status" value="1"/>
</dbReference>
<dbReference type="SMART" id="SM00028">
    <property type="entry name" value="TPR"/>
    <property type="match status" value="2"/>
</dbReference>
<evidence type="ECO:0000256" key="1">
    <source>
        <dbReference type="PROSITE-ProRule" id="PRU00339"/>
    </source>
</evidence>
<keyword evidence="5" id="KW-1185">Reference proteome</keyword>
<dbReference type="InterPro" id="IPR011990">
    <property type="entry name" value="TPR-like_helical_dom_sf"/>
</dbReference>
<dbReference type="SUPFAM" id="SSF48452">
    <property type="entry name" value="TPR-like"/>
    <property type="match status" value="1"/>
</dbReference>
<feature type="transmembrane region" description="Helical" evidence="3">
    <location>
        <begin position="17"/>
        <end position="38"/>
    </location>
</feature>
<dbReference type="InterPro" id="IPR019734">
    <property type="entry name" value="TPR_rpt"/>
</dbReference>
<dbReference type="RefSeq" id="WP_309541453.1">
    <property type="nucleotide sequence ID" value="NZ_CP133659.1"/>
</dbReference>
<name>A0ABY9R2N4_9BACT</name>
<evidence type="ECO:0000313" key="4">
    <source>
        <dbReference type="EMBL" id="WMW65452.1"/>
    </source>
</evidence>